<organism evidence="2 3">
    <name type="scientific">Seminavis robusta</name>
    <dbReference type="NCBI Taxonomy" id="568900"/>
    <lineage>
        <taxon>Eukaryota</taxon>
        <taxon>Sar</taxon>
        <taxon>Stramenopiles</taxon>
        <taxon>Ochrophyta</taxon>
        <taxon>Bacillariophyta</taxon>
        <taxon>Bacillariophyceae</taxon>
        <taxon>Bacillariophycidae</taxon>
        <taxon>Naviculales</taxon>
        <taxon>Naviculaceae</taxon>
        <taxon>Seminavis</taxon>
    </lineage>
</organism>
<accession>A0A9N8E957</accession>
<dbReference type="AlphaFoldDB" id="A0A9N8E957"/>
<name>A0A9N8E957_9STRA</name>
<reference evidence="2" key="1">
    <citation type="submission" date="2020-06" db="EMBL/GenBank/DDBJ databases">
        <authorList>
            <consortium name="Plant Systems Biology data submission"/>
        </authorList>
    </citation>
    <scope>NUCLEOTIDE SEQUENCE</scope>
    <source>
        <strain evidence="2">D6</strain>
    </source>
</reference>
<comment type="caution">
    <text evidence="2">The sequence shown here is derived from an EMBL/GenBank/DDBJ whole genome shotgun (WGS) entry which is preliminary data.</text>
</comment>
<protein>
    <submittedName>
        <fullName evidence="2">Uncharacterized protein</fullName>
    </submittedName>
</protein>
<dbReference type="Proteomes" id="UP001153069">
    <property type="component" value="Unassembled WGS sequence"/>
</dbReference>
<sequence length="184" mass="20832">MAATADWTRNNSGGHRPNPSEQPAIQLFDKVMDPLKFESITVQDLEGDHGLNVLSDFCTRIGQDPPVGQRTNKPMAASALCKYIEALCKTLRTKYGRSPEFLKFPLFPPSDVDGLKKTFTDTHGRTLMQGTDDDAILRDYYPIPRQHSPRTKLLPLHNFSNPQQQELSRSVDLLRLATRLLQRQ</sequence>
<proteinExistence type="predicted"/>
<feature type="compositionally biased region" description="Polar residues" evidence="1">
    <location>
        <begin position="7"/>
        <end position="22"/>
    </location>
</feature>
<dbReference type="EMBL" id="CAICTM010000646">
    <property type="protein sequence ID" value="CAB9514325.1"/>
    <property type="molecule type" value="Genomic_DNA"/>
</dbReference>
<keyword evidence="3" id="KW-1185">Reference proteome</keyword>
<evidence type="ECO:0000313" key="3">
    <source>
        <dbReference type="Proteomes" id="UP001153069"/>
    </source>
</evidence>
<gene>
    <name evidence="2" type="ORF">SEMRO_647_G180830.1</name>
</gene>
<evidence type="ECO:0000313" key="2">
    <source>
        <dbReference type="EMBL" id="CAB9514325.1"/>
    </source>
</evidence>
<feature type="region of interest" description="Disordered" evidence="1">
    <location>
        <begin position="1"/>
        <end position="22"/>
    </location>
</feature>
<dbReference type="OrthoDB" id="55292at2759"/>
<evidence type="ECO:0000256" key="1">
    <source>
        <dbReference type="SAM" id="MobiDB-lite"/>
    </source>
</evidence>